<dbReference type="HAMAP" id="MF_00523">
    <property type="entry name" value="LpxD"/>
    <property type="match status" value="1"/>
</dbReference>
<keyword evidence="6 7" id="KW-0012">Acyltransferase</keyword>
<comment type="similarity">
    <text evidence="7">Belongs to the transferase hexapeptide repeat family. LpxD subfamily.</text>
</comment>
<dbReference type="InterPro" id="IPR007691">
    <property type="entry name" value="LpxD"/>
</dbReference>
<feature type="active site" description="Proton acceptor" evidence="7">
    <location>
        <position position="239"/>
    </location>
</feature>
<dbReference type="InterPro" id="IPR001451">
    <property type="entry name" value="Hexapep"/>
</dbReference>
<comment type="pathway">
    <text evidence="7">Bacterial outer membrane biogenesis; LPS lipid A biosynthesis.</text>
</comment>
<dbReference type="InterPro" id="IPR018357">
    <property type="entry name" value="Hexapep_transf_CS"/>
</dbReference>
<keyword evidence="4 7" id="KW-0677">Repeat</keyword>
<name>A0A2N8ZEH1_9VIBR</name>
<dbReference type="NCBIfam" id="TIGR01853">
    <property type="entry name" value="lipid_A_lpxD"/>
    <property type="match status" value="1"/>
</dbReference>
<gene>
    <name evidence="7 9" type="primary">lpxD</name>
    <name evidence="9" type="ORF">VTAP4600_A2334</name>
</gene>
<accession>A0A2N8ZEH1</accession>
<sequence length="338" mass="35430">MTTLSLAQVAQIADGQLHGDNETVISGFAALEKADSGQLAFLSNPKFRKALPDCKASAVLVRDSELEFCTGNAIVVADPYVAYAKIAQALDSTPAPAHDIAPSAVIASDASIGNQVSIGANAVIESGAVIAEGACIGAGCFIGKQAKIGARTKLWSNVSVYHNVEIGDDCLIQANAVIGSDGFGNANDKGEWIKIPQVGSVKVGNRVEIGACTTIDRGTLDDTVIEDNVVLDNQIQIAHNVHVGYGCAMAGAVIVAGSTHIGKYCFFGGGAVVNGHITIVDQVTVTGMSMVMRDITEKGVYSSGVPVQPNKEWRKMVPRVHKIAELDRRLKACEKRDN</sequence>
<protein>
    <recommendedName>
        <fullName evidence="7">UDP-3-O-acylglucosamine N-acyltransferase</fullName>
        <ecNumber evidence="7">2.3.1.191</ecNumber>
    </recommendedName>
</protein>
<evidence type="ECO:0000313" key="9">
    <source>
        <dbReference type="EMBL" id="SON50313.1"/>
    </source>
</evidence>
<dbReference type="GO" id="GO:0103118">
    <property type="term" value="F:UDP-3-O-[(3R)-3-hydroxyacyl]-glucosamine N-acyltransferase activity"/>
    <property type="evidence" value="ECO:0007669"/>
    <property type="project" value="UniProtKB-EC"/>
</dbReference>
<dbReference type="GO" id="GO:0016020">
    <property type="term" value="C:membrane"/>
    <property type="evidence" value="ECO:0007669"/>
    <property type="project" value="GOC"/>
</dbReference>
<dbReference type="Proteomes" id="UP000235828">
    <property type="component" value="Chromosome A"/>
</dbReference>
<dbReference type="PANTHER" id="PTHR43378:SF2">
    <property type="entry name" value="UDP-3-O-ACYLGLUCOSAMINE N-ACYLTRANSFERASE 1, MITOCHONDRIAL-RELATED"/>
    <property type="match status" value="1"/>
</dbReference>
<dbReference type="GO" id="GO:0009245">
    <property type="term" value="P:lipid A biosynthetic process"/>
    <property type="evidence" value="ECO:0007669"/>
    <property type="project" value="UniProtKB-UniRule"/>
</dbReference>
<dbReference type="EC" id="2.3.1.191" evidence="7"/>
<keyword evidence="5 7" id="KW-0443">Lipid metabolism</keyword>
<dbReference type="NCBIfam" id="NF002060">
    <property type="entry name" value="PRK00892.1"/>
    <property type="match status" value="1"/>
</dbReference>
<dbReference type="Pfam" id="PF04613">
    <property type="entry name" value="LpxD"/>
    <property type="match status" value="1"/>
</dbReference>
<comment type="catalytic activity">
    <reaction evidence="7">
        <text>a UDP-3-O-[(3R)-3-hydroxyacyl]-alpha-D-glucosamine + a (3R)-hydroxyacyl-[ACP] = a UDP-2-N,3-O-bis[(3R)-3-hydroxyacyl]-alpha-D-glucosamine + holo-[ACP] + H(+)</text>
        <dbReference type="Rhea" id="RHEA:53836"/>
        <dbReference type="Rhea" id="RHEA-COMP:9685"/>
        <dbReference type="Rhea" id="RHEA-COMP:9945"/>
        <dbReference type="ChEBI" id="CHEBI:15378"/>
        <dbReference type="ChEBI" id="CHEBI:64479"/>
        <dbReference type="ChEBI" id="CHEBI:78827"/>
        <dbReference type="ChEBI" id="CHEBI:137740"/>
        <dbReference type="ChEBI" id="CHEBI:137748"/>
        <dbReference type="EC" id="2.3.1.191"/>
    </reaction>
</comment>
<dbReference type="UniPathway" id="UPA00973"/>
<keyword evidence="3 7" id="KW-0808">Transferase</keyword>
<dbReference type="InterPro" id="IPR011004">
    <property type="entry name" value="Trimer_LpxA-like_sf"/>
</dbReference>
<dbReference type="Gene3D" id="2.160.10.10">
    <property type="entry name" value="Hexapeptide repeat proteins"/>
    <property type="match status" value="1"/>
</dbReference>
<reference evidence="9 10" key="1">
    <citation type="submission" date="2017-10" db="EMBL/GenBank/DDBJ databases">
        <authorList>
            <person name="Banno H."/>
            <person name="Chua N.-H."/>
        </authorList>
    </citation>
    <scope>NUCLEOTIDE SEQUENCE [LARGE SCALE GENOMIC DNA]</scope>
    <source>
        <strain evidence="9">Vibrio tapetis CECT4600</strain>
    </source>
</reference>
<dbReference type="SUPFAM" id="SSF51161">
    <property type="entry name" value="Trimeric LpxA-like enzymes"/>
    <property type="match status" value="1"/>
</dbReference>
<dbReference type="CDD" id="cd03352">
    <property type="entry name" value="LbH_LpxD"/>
    <property type="match status" value="1"/>
</dbReference>
<evidence type="ECO:0000256" key="5">
    <source>
        <dbReference type="ARBA" id="ARBA00023098"/>
    </source>
</evidence>
<evidence type="ECO:0000256" key="4">
    <source>
        <dbReference type="ARBA" id="ARBA00022737"/>
    </source>
</evidence>
<organism evidence="9 10">
    <name type="scientific">Vibrio tapetis subsp. tapetis</name>
    <dbReference type="NCBI Taxonomy" id="1671868"/>
    <lineage>
        <taxon>Bacteria</taxon>
        <taxon>Pseudomonadati</taxon>
        <taxon>Pseudomonadota</taxon>
        <taxon>Gammaproteobacteria</taxon>
        <taxon>Vibrionales</taxon>
        <taxon>Vibrionaceae</taxon>
        <taxon>Vibrio</taxon>
    </lineage>
</organism>
<evidence type="ECO:0000256" key="6">
    <source>
        <dbReference type="ARBA" id="ARBA00023315"/>
    </source>
</evidence>
<comment type="function">
    <text evidence="7">Catalyzes the N-acylation of UDP-3-O-acylglucosamine using 3-hydroxyacyl-ACP as the acyl donor. Is involved in the biosynthesis of lipid A, a phosphorylated glycolipid that anchors the lipopolysaccharide to the outer membrane of the cell.</text>
</comment>
<dbReference type="InterPro" id="IPR020573">
    <property type="entry name" value="UDP_GlcNAc_AcTrfase_non-rep"/>
</dbReference>
<dbReference type="Gene3D" id="3.40.1390.10">
    <property type="entry name" value="MurE/MurF, N-terminal domain"/>
    <property type="match status" value="1"/>
</dbReference>
<evidence type="ECO:0000313" key="10">
    <source>
        <dbReference type="Proteomes" id="UP000235828"/>
    </source>
</evidence>
<dbReference type="KEGG" id="vta:A2334"/>
<dbReference type="PROSITE" id="PS00101">
    <property type="entry name" value="HEXAPEP_TRANSFERASES"/>
    <property type="match status" value="1"/>
</dbReference>
<feature type="domain" description="UDP-3-O-[3-hydroxymyristoyl] glucosamine N-acyltransferase non-repeat region" evidence="8">
    <location>
        <begin position="23"/>
        <end position="88"/>
    </location>
</feature>
<evidence type="ECO:0000256" key="2">
    <source>
        <dbReference type="ARBA" id="ARBA00022556"/>
    </source>
</evidence>
<evidence type="ECO:0000256" key="3">
    <source>
        <dbReference type="ARBA" id="ARBA00022679"/>
    </source>
</evidence>
<dbReference type="RefSeq" id="WP_102522823.1">
    <property type="nucleotide sequence ID" value="NZ_LT960611.1"/>
</dbReference>
<keyword evidence="10" id="KW-1185">Reference proteome</keyword>
<dbReference type="GO" id="GO:0016410">
    <property type="term" value="F:N-acyltransferase activity"/>
    <property type="evidence" value="ECO:0007669"/>
    <property type="project" value="InterPro"/>
</dbReference>
<dbReference type="PANTHER" id="PTHR43378">
    <property type="entry name" value="UDP-3-O-ACYLGLUCOSAMINE N-ACYLTRANSFERASE"/>
    <property type="match status" value="1"/>
</dbReference>
<evidence type="ECO:0000256" key="7">
    <source>
        <dbReference type="HAMAP-Rule" id="MF_00523"/>
    </source>
</evidence>
<dbReference type="EMBL" id="LT960611">
    <property type="protein sequence ID" value="SON50313.1"/>
    <property type="molecule type" value="Genomic_DNA"/>
</dbReference>
<keyword evidence="1 7" id="KW-0444">Lipid biosynthesis</keyword>
<dbReference type="OrthoDB" id="9784739at2"/>
<evidence type="ECO:0000259" key="8">
    <source>
        <dbReference type="Pfam" id="PF04613"/>
    </source>
</evidence>
<dbReference type="AlphaFoldDB" id="A0A2N8ZEH1"/>
<dbReference type="Pfam" id="PF00132">
    <property type="entry name" value="Hexapep"/>
    <property type="match status" value="2"/>
</dbReference>
<proteinExistence type="inferred from homology"/>
<dbReference type="Gene3D" id="1.20.5.170">
    <property type="match status" value="1"/>
</dbReference>
<evidence type="ECO:0000256" key="1">
    <source>
        <dbReference type="ARBA" id="ARBA00022516"/>
    </source>
</evidence>
<comment type="subunit">
    <text evidence="7">Homotrimer.</text>
</comment>
<keyword evidence="2 7" id="KW-0441">Lipid A biosynthesis</keyword>